<dbReference type="Pfam" id="PF13439">
    <property type="entry name" value="Glyco_transf_4"/>
    <property type="match status" value="1"/>
</dbReference>
<reference evidence="4 5" key="1">
    <citation type="submission" date="2011-07" db="EMBL/GenBank/DDBJ databases">
        <title>The complete genome of chromosome of Emticicia oligotrophica DSM 17448.</title>
        <authorList>
            <consortium name="US DOE Joint Genome Institute (JGI-PGF)"/>
            <person name="Lucas S."/>
            <person name="Han J."/>
            <person name="Lapidus A."/>
            <person name="Bruce D."/>
            <person name="Goodwin L."/>
            <person name="Pitluck S."/>
            <person name="Peters L."/>
            <person name="Kyrpides N."/>
            <person name="Mavromatis K."/>
            <person name="Ivanova N."/>
            <person name="Ovchinnikova G."/>
            <person name="Teshima H."/>
            <person name="Detter J.C."/>
            <person name="Tapia R."/>
            <person name="Han C."/>
            <person name="Land M."/>
            <person name="Hauser L."/>
            <person name="Markowitz V."/>
            <person name="Cheng J.-F."/>
            <person name="Hugenholtz P."/>
            <person name="Woyke T."/>
            <person name="Wu D."/>
            <person name="Tindall B."/>
            <person name="Pomrenke H."/>
            <person name="Brambilla E."/>
            <person name="Klenk H.-P."/>
            <person name="Eisen J.A."/>
        </authorList>
    </citation>
    <scope>NUCLEOTIDE SEQUENCE [LARGE SCALE GENOMIC DNA]</scope>
    <source>
        <strain evidence="4 5">DSM 17448</strain>
    </source>
</reference>
<name>A0ABN4ATH7_EMTOG</name>
<dbReference type="RefSeq" id="WP_015030650.1">
    <property type="nucleotide sequence ID" value="NC_018748.1"/>
</dbReference>
<feature type="domain" description="Glycosyl transferase family 1" evidence="2">
    <location>
        <begin position="195"/>
        <end position="349"/>
    </location>
</feature>
<dbReference type="Proteomes" id="UP000002875">
    <property type="component" value="Chromosome"/>
</dbReference>
<dbReference type="GO" id="GO:0016740">
    <property type="term" value="F:transferase activity"/>
    <property type="evidence" value="ECO:0007669"/>
    <property type="project" value="UniProtKB-KW"/>
</dbReference>
<keyword evidence="5" id="KW-1185">Reference proteome</keyword>
<evidence type="ECO:0000259" key="2">
    <source>
        <dbReference type="Pfam" id="PF00534"/>
    </source>
</evidence>
<dbReference type="InterPro" id="IPR001296">
    <property type="entry name" value="Glyco_trans_1"/>
</dbReference>
<dbReference type="SUPFAM" id="SSF53756">
    <property type="entry name" value="UDP-Glycosyltransferase/glycogen phosphorylase"/>
    <property type="match status" value="1"/>
</dbReference>
<dbReference type="CDD" id="cd03809">
    <property type="entry name" value="GT4_MtfB-like"/>
    <property type="match status" value="1"/>
</dbReference>
<dbReference type="InterPro" id="IPR028098">
    <property type="entry name" value="Glyco_trans_4-like_N"/>
</dbReference>
<dbReference type="EMBL" id="CP002961">
    <property type="protein sequence ID" value="AFK04962.1"/>
    <property type="molecule type" value="Genomic_DNA"/>
</dbReference>
<dbReference type="PANTHER" id="PTHR46401:SF2">
    <property type="entry name" value="GLYCOSYLTRANSFERASE WBBK-RELATED"/>
    <property type="match status" value="1"/>
</dbReference>
<evidence type="ECO:0000259" key="3">
    <source>
        <dbReference type="Pfam" id="PF13439"/>
    </source>
</evidence>
<evidence type="ECO:0000313" key="4">
    <source>
        <dbReference type="EMBL" id="AFK04962.1"/>
    </source>
</evidence>
<dbReference type="Pfam" id="PF00534">
    <property type="entry name" value="Glycos_transf_1"/>
    <property type="match status" value="1"/>
</dbReference>
<organism evidence="4 5">
    <name type="scientific">Emticicia oligotrophica (strain DSM 17448 / CIP 109782 / MTCC 6937 / GPTSA100-15)</name>
    <dbReference type="NCBI Taxonomy" id="929562"/>
    <lineage>
        <taxon>Bacteria</taxon>
        <taxon>Pseudomonadati</taxon>
        <taxon>Bacteroidota</taxon>
        <taxon>Cytophagia</taxon>
        <taxon>Cytophagales</taxon>
        <taxon>Leadbetterellaceae</taxon>
        <taxon>Emticicia</taxon>
    </lineage>
</organism>
<dbReference type="PANTHER" id="PTHR46401">
    <property type="entry name" value="GLYCOSYLTRANSFERASE WBBK-RELATED"/>
    <property type="match status" value="1"/>
</dbReference>
<proteinExistence type="predicted"/>
<protein>
    <submittedName>
        <fullName evidence="4">Glycosyl transferase group 1</fullName>
    </submittedName>
</protein>
<keyword evidence="1 4" id="KW-0808">Transferase</keyword>
<accession>A0ABN4ATH7</accession>
<dbReference type="Gene3D" id="3.40.50.2000">
    <property type="entry name" value="Glycogen Phosphorylase B"/>
    <property type="match status" value="2"/>
</dbReference>
<evidence type="ECO:0000313" key="5">
    <source>
        <dbReference type="Proteomes" id="UP000002875"/>
    </source>
</evidence>
<sequence>MIIGIEAQRIFRPKKHGMDIYALELIRAIHKIDKENQYVVFVKPDTDICLKSSDNLKVVEVEGKTYVDWEQVSLPKAIEQEKIDLMHFTSNTASVKISCPFVLTLHDIIYLEKFLSQGSLYQIAGHFYRRWNVPKIAPKAKFIFTVSEFEKIQIQKALGVNFDRIQVVYNAYNQQFRVIDEQQELDKVRVKYSLPQEFIFFLGNQAPKKNMKRVLEAYAQYVDSTENPIKLVVAESSQTDLMNLLNEINRKDLSSNIILTGYVKHAELPFIYNLAKLFLYPSLRESFGIPIIEAMACGTPVITSNTSAMPEVADDAAVLINPMDTSSITQAIRKVLGSDSLYNDLKNKGLNRAKAFSWESTAEKTINFYRAVLNSESIKSL</sequence>
<gene>
    <name evidence="4" type="ordered locus">Emtol_3836</name>
</gene>
<evidence type="ECO:0000256" key="1">
    <source>
        <dbReference type="ARBA" id="ARBA00022679"/>
    </source>
</evidence>
<feature type="domain" description="Glycosyltransferase subfamily 4-like N-terminal" evidence="3">
    <location>
        <begin position="67"/>
        <end position="173"/>
    </location>
</feature>